<protein>
    <submittedName>
        <fullName evidence="2">Uncharacterized protein</fullName>
    </submittedName>
</protein>
<dbReference type="RefSeq" id="WP_257085833.1">
    <property type="nucleotide sequence ID" value="NZ_CP102097.1"/>
</dbReference>
<evidence type="ECO:0000256" key="1">
    <source>
        <dbReference type="SAM" id="MobiDB-lite"/>
    </source>
</evidence>
<name>A0ABY5LJ78_9VIBR</name>
<dbReference type="Proteomes" id="UP001058602">
    <property type="component" value="Chromosome 2"/>
</dbReference>
<proteinExistence type="predicted"/>
<sequence>MSALNKTTMTVEEKMTNIDSESSSENNSERQNSEIRNGLKVNVFDRKLEQYGRTYNQDFDFD</sequence>
<reference evidence="2" key="1">
    <citation type="submission" date="2022-07" db="EMBL/GenBank/DDBJ databases">
        <title>Complete genome of Vibrio japonicus strain JCM 31412T and phylogenomic assessment of the Nereis clade of the genus Vibrio.</title>
        <authorList>
            <person name="Shlafstein M.D."/>
            <person name="Emsley S.A."/>
            <person name="Ushijima B."/>
            <person name="Videau P."/>
            <person name="Saw J.H."/>
        </authorList>
    </citation>
    <scope>NUCLEOTIDE SEQUENCE</scope>
    <source>
        <strain evidence="2">JCM 31412</strain>
    </source>
</reference>
<dbReference type="EMBL" id="CP102097">
    <property type="protein sequence ID" value="UUM32113.1"/>
    <property type="molecule type" value="Genomic_DNA"/>
</dbReference>
<accession>A0ABY5LJ78</accession>
<organism evidence="2 3">
    <name type="scientific">Vibrio japonicus</name>
    <dbReference type="NCBI Taxonomy" id="1824638"/>
    <lineage>
        <taxon>Bacteria</taxon>
        <taxon>Pseudomonadati</taxon>
        <taxon>Pseudomonadota</taxon>
        <taxon>Gammaproteobacteria</taxon>
        <taxon>Vibrionales</taxon>
        <taxon>Vibrionaceae</taxon>
        <taxon>Vibrio</taxon>
    </lineage>
</organism>
<evidence type="ECO:0000313" key="3">
    <source>
        <dbReference type="Proteomes" id="UP001058602"/>
    </source>
</evidence>
<keyword evidence="3" id="KW-1185">Reference proteome</keyword>
<evidence type="ECO:0000313" key="2">
    <source>
        <dbReference type="EMBL" id="UUM32113.1"/>
    </source>
</evidence>
<gene>
    <name evidence="2" type="ORF">NP165_17595</name>
</gene>
<feature type="region of interest" description="Disordered" evidence="1">
    <location>
        <begin position="1"/>
        <end position="39"/>
    </location>
</feature>
<feature type="compositionally biased region" description="Polar residues" evidence="1">
    <location>
        <begin position="1"/>
        <end position="10"/>
    </location>
</feature>